<dbReference type="PANTHER" id="PTHR30258">
    <property type="entry name" value="TYPE II SECRETION SYSTEM PROTEIN GSPE-RELATED"/>
    <property type="match status" value="1"/>
</dbReference>
<organism evidence="5 6">
    <name type="scientific">Yersinia entomophaga</name>
    <dbReference type="NCBI Taxonomy" id="935293"/>
    <lineage>
        <taxon>Bacteria</taxon>
        <taxon>Pseudomonadati</taxon>
        <taxon>Pseudomonadota</taxon>
        <taxon>Gammaproteobacteria</taxon>
        <taxon>Enterobacterales</taxon>
        <taxon>Yersiniaceae</taxon>
        <taxon>Yersinia</taxon>
    </lineage>
</organism>
<evidence type="ECO:0000256" key="3">
    <source>
        <dbReference type="ARBA" id="ARBA00022840"/>
    </source>
</evidence>
<feature type="domain" description="Bacterial type II secretion system protein E" evidence="4">
    <location>
        <begin position="332"/>
        <end position="346"/>
    </location>
</feature>
<dbReference type="InterPro" id="IPR027417">
    <property type="entry name" value="P-loop_NTPase"/>
</dbReference>
<evidence type="ECO:0000256" key="1">
    <source>
        <dbReference type="ARBA" id="ARBA00006611"/>
    </source>
</evidence>
<dbReference type="Proteomes" id="UP000266744">
    <property type="component" value="Chromosome"/>
</dbReference>
<dbReference type="InterPro" id="IPR001482">
    <property type="entry name" value="T2SS/T4SS_dom"/>
</dbReference>
<dbReference type="EMBL" id="CP010029">
    <property type="protein sequence ID" value="ANI30944.1"/>
    <property type="molecule type" value="Genomic_DNA"/>
</dbReference>
<dbReference type="SUPFAM" id="SSF160246">
    <property type="entry name" value="EspE N-terminal domain-like"/>
    <property type="match status" value="1"/>
</dbReference>
<dbReference type="Pfam" id="PF05157">
    <property type="entry name" value="MshEN"/>
    <property type="match status" value="1"/>
</dbReference>
<evidence type="ECO:0000259" key="4">
    <source>
        <dbReference type="PROSITE" id="PS00662"/>
    </source>
</evidence>
<dbReference type="Gene3D" id="3.30.300.160">
    <property type="entry name" value="Type II secretion system, protein E, N-terminal domain"/>
    <property type="match status" value="1"/>
</dbReference>
<dbReference type="RefSeq" id="WP_064516440.1">
    <property type="nucleotide sequence ID" value="NZ_CBCSBH010000008.1"/>
</dbReference>
<evidence type="ECO:0000313" key="5">
    <source>
        <dbReference type="EMBL" id="ANI30944.1"/>
    </source>
</evidence>
<gene>
    <name evidence="5" type="ORF">PL78_14070</name>
</gene>
<dbReference type="SUPFAM" id="SSF52540">
    <property type="entry name" value="P-loop containing nucleoside triphosphate hydrolases"/>
    <property type="match status" value="1"/>
</dbReference>
<dbReference type="InterPro" id="IPR037257">
    <property type="entry name" value="T2SS_E_N_sf"/>
</dbReference>
<keyword evidence="3" id="KW-0067">ATP-binding</keyword>
<accession>A0ABM6BNK5</accession>
<reference evidence="5 6" key="1">
    <citation type="journal article" date="2016" name="Toxins">
        <title>The Draft Genome Sequence of the Yersinia entomophaga Entomopathogenic Type Strain MH96T.</title>
        <authorList>
            <person name="Hurst M.R."/>
            <person name="Beattie A."/>
            <person name="Altermann E."/>
            <person name="Moraga R.M."/>
            <person name="Harper L.A."/>
            <person name="Calder J."/>
            <person name="Laugraud A."/>
        </authorList>
    </citation>
    <scope>NUCLEOTIDE SEQUENCE [LARGE SCALE GENOMIC DNA]</scope>
    <source>
        <strain evidence="5 6">MH96</strain>
    </source>
</reference>
<proteinExistence type="inferred from homology"/>
<protein>
    <submittedName>
        <fullName evidence="5">Transporter HofB</fullName>
    </submittedName>
</protein>
<dbReference type="NCBIfam" id="NF007755">
    <property type="entry name" value="PRK10436.1"/>
    <property type="match status" value="1"/>
</dbReference>
<keyword evidence="6" id="KW-1185">Reference proteome</keyword>
<dbReference type="Gene3D" id="3.30.450.90">
    <property type="match status" value="1"/>
</dbReference>
<dbReference type="CDD" id="cd01129">
    <property type="entry name" value="PulE-GspE-like"/>
    <property type="match status" value="1"/>
</dbReference>
<comment type="similarity">
    <text evidence="1">Belongs to the GSP E family.</text>
</comment>
<keyword evidence="2" id="KW-0547">Nucleotide-binding</keyword>
<dbReference type="Pfam" id="PF00437">
    <property type="entry name" value="T2SSE"/>
    <property type="match status" value="1"/>
</dbReference>
<dbReference type="PANTHER" id="PTHR30258:SF1">
    <property type="entry name" value="PROTEIN TRANSPORT PROTEIN HOFB HOMOLOG"/>
    <property type="match status" value="1"/>
</dbReference>
<dbReference type="InterPro" id="IPR007831">
    <property type="entry name" value="T2SS_GspE_N"/>
</dbReference>
<evidence type="ECO:0000256" key="2">
    <source>
        <dbReference type="ARBA" id="ARBA00022741"/>
    </source>
</evidence>
<dbReference type="Gene3D" id="3.40.50.300">
    <property type="entry name" value="P-loop containing nucleotide triphosphate hydrolases"/>
    <property type="match status" value="1"/>
</dbReference>
<evidence type="ECO:0000313" key="6">
    <source>
        <dbReference type="Proteomes" id="UP000266744"/>
    </source>
</evidence>
<sequence>MNSNRSINNKGAGDALSRLCQQYRAIPLEISPNTLTLAMLQYPTSEEINALRFACGLNVEVTLWPAAKIEHHLHHLSPDLIQQLNGSIKPDIESKKHAEEAAIKYLPDTDKSRTQAFDNKEVTSLNDESDAPIINIIHQTLRMAIQKRASDVHFEPYRRYYRIRLRIDGILHQTLSPPANLVNRINACLKVMAKLNSAERRLPQDGQFSLSLDNHYYSLRIATLPTQYGEKVVLRILNTNIPQRLDELDLPPKSRESILEALSLPQGLILVTGPTGSGKTVTLYSCLQHLNQQYRNLCSVEDPIEIPVEGINQTQTNSKIDLDFSQALRALLRQDPDVIMIGEIRDNETADIAVRAALTGHLVLSTLHTNSTHETLARLTQMGISHYLLASCLKLVIAQRLVRRLCQRCKRAAPEPVILPTILCPKPLHHWYATGCEHCSSGYYGRIGIYDTWAMTPSNQQDLMSAAPVPGLKNSQPPPEPHSLLIAGLALVKQGITSIAEISRVVGNLTPLRGMQ</sequence>
<name>A0ABM6BNK5_YERET</name>
<dbReference type="PROSITE" id="PS00662">
    <property type="entry name" value="T2SP_E"/>
    <property type="match status" value="1"/>
</dbReference>